<dbReference type="RefSeq" id="WP_114900230.1">
    <property type="nucleotide sequence ID" value="NZ_CP031222.1"/>
</dbReference>
<dbReference type="OrthoDB" id="148878at2"/>
<evidence type="ECO:0000313" key="2">
    <source>
        <dbReference type="Proteomes" id="UP000253940"/>
    </source>
</evidence>
<accession>A0A345PA13</accession>
<dbReference type="Proteomes" id="UP000253940">
    <property type="component" value="Chromosome"/>
</dbReference>
<dbReference type="EMBL" id="CP031222">
    <property type="protein sequence ID" value="AXI04122.1"/>
    <property type="molecule type" value="Genomic_DNA"/>
</dbReference>
<dbReference type="AlphaFoldDB" id="A0A345PA13"/>
<proteinExistence type="predicted"/>
<organism evidence="1 2">
    <name type="scientific">Aquirhabdus parva</name>
    <dbReference type="NCBI Taxonomy" id="2283318"/>
    <lineage>
        <taxon>Bacteria</taxon>
        <taxon>Pseudomonadati</taxon>
        <taxon>Pseudomonadota</taxon>
        <taxon>Gammaproteobacteria</taxon>
        <taxon>Moraxellales</taxon>
        <taxon>Moraxellaceae</taxon>
        <taxon>Aquirhabdus</taxon>
    </lineage>
</organism>
<evidence type="ECO:0000313" key="1">
    <source>
        <dbReference type="EMBL" id="AXI04122.1"/>
    </source>
</evidence>
<dbReference type="Pfam" id="PF03891">
    <property type="entry name" value="DUF333"/>
    <property type="match status" value="1"/>
</dbReference>
<sequence>MKKLMILSLYTLGVVDLAGCSNLMSHPDQAVEAVNPASVYCAKLGGKSVINNSFESRGADCILPSVERLNEWTMFSRNHKSI</sequence>
<name>A0A345PA13_9GAMM</name>
<dbReference type="InterPro" id="IPR005590">
    <property type="entry name" value="DUF333"/>
</dbReference>
<reference evidence="1 2" key="1">
    <citation type="submission" date="2018-07" db="EMBL/GenBank/DDBJ databases">
        <title>Genome sequencing of Moraxellaceae gen. HYN0046.</title>
        <authorList>
            <person name="Kim M."/>
            <person name="Yi H."/>
        </authorList>
    </citation>
    <scope>NUCLEOTIDE SEQUENCE [LARGE SCALE GENOMIC DNA]</scope>
    <source>
        <strain evidence="1 2">HYN0046</strain>
    </source>
</reference>
<keyword evidence="2" id="KW-1185">Reference proteome</keyword>
<gene>
    <name evidence="1" type="ORF">HYN46_15515</name>
</gene>
<protein>
    <submittedName>
        <fullName evidence="1">DUF333 domain-containing protein</fullName>
    </submittedName>
</protein>
<dbReference type="KEGG" id="mbah:HYN46_15515"/>